<organism evidence="2 3">
    <name type="scientific">Paenibacillus brasilensis</name>
    <dbReference type="NCBI Taxonomy" id="128574"/>
    <lineage>
        <taxon>Bacteria</taxon>
        <taxon>Bacillati</taxon>
        <taxon>Bacillota</taxon>
        <taxon>Bacilli</taxon>
        <taxon>Bacillales</taxon>
        <taxon>Paenibacillaceae</taxon>
        <taxon>Paenibacillus</taxon>
    </lineage>
</organism>
<dbReference type="Proteomes" id="UP001242811">
    <property type="component" value="Unassembled WGS sequence"/>
</dbReference>
<reference evidence="2 3" key="1">
    <citation type="submission" date="2023-07" db="EMBL/GenBank/DDBJ databases">
        <title>Genomic Encyclopedia of Type Strains, Phase IV (KMG-IV): sequencing the most valuable type-strain genomes for metagenomic binning, comparative biology and taxonomic classification.</title>
        <authorList>
            <person name="Goeker M."/>
        </authorList>
    </citation>
    <scope>NUCLEOTIDE SEQUENCE [LARGE SCALE GENOMIC DNA]</scope>
    <source>
        <strain evidence="2 3">DSM 14914</strain>
    </source>
</reference>
<evidence type="ECO:0000313" key="3">
    <source>
        <dbReference type="Proteomes" id="UP001242811"/>
    </source>
</evidence>
<accession>A0ABU0KZ02</accession>
<keyword evidence="1" id="KW-0732">Signal</keyword>
<evidence type="ECO:0000313" key="2">
    <source>
        <dbReference type="EMBL" id="MDQ0494673.1"/>
    </source>
</evidence>
<dbReference type="EMBL" id="JAUSWA010000015">
    <property type="protein sequence ID" value="MDQ0494673.1"/>
    <property type="molecule type" value="Genomic_DNA"/>
</dbReference>
<name>A0ABU0KZ02_9BACL</name>
<gene>
    <name evidence="2" type="ORF">QOZ95_002839</name>
</gene>
<sequence length="53" mass="5688">MKWRLAKRTVLSSMATSLLFTVITPFAAFAETSSVIATHGTSPIVDANTLSDM</sequence>
<comment type="caution">
    <text evidence="2">The sequence shown here is derived from an EMBL/GenBank/DDBJ whole genome shotgun (WGS) entry which is preliminary data.</text>
</comment>
<feature type="chain" id="PRO_5045490670" evidence="1">
    <location>
        <begin position="31"/>
        <end position="53"/>
    </location>
</feature>
<evidence type="ECO:0000256" key="1">
    <source>
        <dbReference type="SAM" id="SignalP"/>
    </source>
</evidence>
<protein>
    <submittedName>
        <fullName evidence="2">Uncharacterized protein</fullName>
    </submittedName>
</protein>
<feature type="signal peptide" evidence="1">
    <location>
        <begin position="1"/>
        <end position="30"/>
    </location>
</feature>
<proteinExistence type="predicted"/>
<keyword evidence="3" id="KW-1185">Reference proteome</keyword>